<dbReference type="AlphaFoldDB" id="A0A098D027"/>
<proteinExistence type="predicted"/>
<reference evidence="2" key="2">
    <citation type="journal article" date="2010" name="Nature">
        <title>Comparative genomics reveals mobile pathogenicity chromosomes in Fusarium.</title>
        <authorList>
            <person name="Ma L.J."/>
            <person name="van der Does H.C."/>
            <person name="Borkovich K.A."/>
            <person name="Coleman J.J."/>
            <person name="Daboussi M.J."/>
            <person name="Di Pietro A."/>
            <person name="Dufresne M."/>
            <person name="Freitag M."/>
            <person name="Grabherr M."/>
            <person name="Henrissat B."/>
            <person name="Houterman P.M."/>
            <person name="Kang S."/>
            <person name="Shim W.B."/>
            <person name="Woloshuk C."/>
            <person name="Xie X."/>
            <person name="Xu J.R."/>
            <person name="Antoniw J."/>
            <person name="Baker S.E."/>
            <person name="Bluhm B.H."/>
            <person name="Breakspear A."/>
            <person name="Brown D.W."/>
            <person name="Butchko R.A."/>
            <person name="Chapman S."/>
            <person name="Coulson R."/>
            <person name="Coutinho P.M."/>
            <person name="Danchin E.G."/>
            <person name="Diener A."/>
            <person name="Gale L.R."/>
            <person name="Gardiner D.M."/>
            <person name="Goff S."/>
            <person name="Hammond-Kosack K.E."/>
            <person name="Hilburn K."/>
            <person name="Hua-Van A."/>
            <person name="Jonkers W."/>
            <person name="Kazan K."/>
            <person name="Kodira C.D."/>
            <person name="Koehrsen M."/>
            <person name="Kumar L."/>
            <person name="Lee Y.H."/>
            <person name="Li L."/>
            <person name="Manners J.M."/>
            <person name="Miranda-Saavedra D."/>
            <person name="Mukherjee M."/>
            <person name="Park G."/>
            <person name="Park J."/>
            <person name="Park S.Y."/>
            <person name="Proctor R.H."/>
            <person name="Regev A."/>
            <person name="Ruiz-Roldan M.C."/>
            <person name="Sain D."/>
            <person name="Sakthikumar S."/>
            <person name="Sykes S."/>
            <person name="Schwartz D.C."/>
            <person name="Turgeon B.G."/>
            <person name="Wapinski I."/>
            <person name="Yoder O."/>
            <person name="Young S."/>
            <person name="Zeng Q."/>
            <person name="Zhou S."/>
            <person name="Galagan J."/>
            <person name="Cuomo C.A."/>
            <person name="Kistler H.C."/>
            <person name="Rep M."/>
        </authorList>
    </citation>
    <scope>GENOME REANNOTATION</scope>
    <source>
        <strain evidence="2">PH-1 / ATCC MYA-4620 / FGSC 9075 / NRRL 31084</strain>
    </source>
</reference>
<evidence type="ECO:0000313" key="2">
    <source>
        <dbReference type="EnsemblFungi" id="CEF72253"/>
    </source>
</evidence>
<evidence type="ECO:0000256" key="1">
    <source>
        <dbReference type="SAM" id="MobiDB-lite"/>
    </source>
</evidence>
<accession>A0A0E0RLX8</accession>
<feature type="region of interest" description="Disordered" evidence="1">
    <location>
        <begin position="1"/>
        <end position="63"/>
    </location>
</feature>
<sequence>MPDKWAAGAQQHRGKPRERKRIRDAYNMQVRRETNKVRGSGMSWKATDREPSKPERVAQNRNV</sequence>
<feature type="compositionally biased region" description="Basic and acidic residues" evidence="1">
    <location>
        <begin position="46"/>
        <end position="63"/>
    </location>
</feature>
<reference evidence="2" key="3">
    <citation type="submission" date="2017-01" db="UniProtKB">
        <authorList>
            <consortium name="EnsemblFungi"/>
        </authorList>
    </citation>
    <scope>IDENTIFICATION</scope>
    <source>
        <strain evidence="2">PH-1 / ATCC MYA-4620 / FGSC 9075 / NRRL 31084</strain>
    </source>
</reference>
<protein>
    <submittedName>
        <fullName evidence="2">Uncharacterized protein</fullName>
    </submittedName>
</protein>
<reference evidence="2" key="1">
    <citation type="journal article" date="2007" name="Science">
        <title>The Fusarium graminearum genome reveals a link between localized polymorphism and pathogen specialization.</title>
        <authorList>
            <person name="Cuomo C.A."/>
            <person name="Gueldener U."/>
            <person name="Xu J.-R."/>
            <person name="Trail F."/>
            <person name="Turgeon B.G."/>
            <person name="Di Pietro A."/>
            <person name="Walton J.D."/>
            <person name="Ma L.-J."/>
            <person name="Baker S.E."/>
            <person name="Rep M."/>
            <person name="Adam G."/>
            <person name="Antoniw J."/>
            <person name="Baldwin T."/>
            <person name="Calvo S.E."/>
            <person name="Chang Y.-L."/>
            <person name="DeCaprio D."/>
            <person name="Gale L.R."/>
            <person name="Gnerre S."/>
            <person name="Goswami R.S."/>
            <person name="Hammond-Kosack K."/>
            <person name="Harris L.J."/>
            <person name="Hilburn K."/>
            <person name="Kennell J.C."/>
            <person name="Kroken S."/>
            <person name="Magnuson J.K."/>
            <person name="Mannhaupt G."/>
            <person name="Mauceli E.W."/>
            <person name="Mewes H.-W."/>
            <person name="Mitterbauer R."/>
            <person name="Muehlbauer G."/>
            <person name="Muensterkoetter M."/>
            <person name="Nelson D."/>
            <person name="O'Donnell K."/>
            <person name="Ouellet T."/>
            <person name="Qi W."/>
            <person name="Quesneville H."/>
            <person name="Roncero M.I.G."/>
            <person name="Seong K.-Y."/>
            <person name="Tetko I.V."/>
            <person name="Urban M."/>
            <person name="Waalwijk C."/>
            <person name="Ward T.J."/>
            <person name="Yao J."/>
            <person name="Birren B.W."/>
            <person name="Kistler H.C."/>
        </authorList>
    </citation>
    <scope>NUCLEOTIDE SEQUENCE [LARGE SCALE GENOMIC DNA]</scope>
    <source>
        <strain evidence="2">PH-1 / ATCC MYA-4620 / FGSC 9075 / NRRL 31084</strain>
    </source>
</reference>
<accession>A0A098D027</accession>
<organism evidence="2">
    <name type="scientific">Gibberella zeae (strain ATCC MYA-4620 / CBS 123657 / FGSC 9075 / NRRL 31084 / PH-1)</name>
    <name type="common">Wheat head blight fungus</name>
    <name type="synonym">Fusarium graminearum</name>
    <dbReference type="NCBI Taxonomy" id="229533"/>
    <lineage>
        <taxon>Eukaryota</taxon>
        <taxon>Fungi</taxon>
        <taxon>Dikarya</taxon>
        <taxon>Ascomycota</taxon>
        <taxon>Pezizomycotina</taxon>
        <taxon>Sordariomycetes</taxon>
        <taxon>Hypocreomycetidae</taxon>
        <taxon>Hypocreales</taxon>
        <taxon>Nectriaceae</taxon>
        <taxon>Fusarium</taxon>
    </lineage>
</organism>
<feature type="compositionally biased region" description="Basic residues" evidence="1">
    <location>
        <begin position="12"/>
        <end position="22"/>
    </location>
</feature>
<name>A0A098D027_GIBZE</name>
<dbReference type="EnsemblFungi" id="CEF72253">
    <property type="protein sequence ID" value="CEF72253"/>
    <property type="gene ID" value="FGRRES_20009"/>
</dbReference>
<dbReference type="EMBL" id="HG970332">
    <property type="status" value="NOT_ANNOTATED_CDS"/>
    <property type="molecule type" value="Genomic_DNA"/>
</dbReference>